<dbReference type="SUPFAM" id="SSF47384">
    <property type="entry name" value="Homodimeric domain of signal transducing histidine kinase"/>
    <property type="match status" value="1"/>
</dbReference>
<dbReference type="SMART" id="SM00091">
    <property type="entry name" value="PAS"/>
    <property type="match status" value="1"/>
</dbReference>
<comment type="subcellular location">
    <subcellularLocation>
        <location evidence="3">Cell membrane</location>
    </subcellularLocation>
</comment>
<dbReference type="InterPro" id="IPR000014">
    <property type="entry name" value="PAS"/>
</dbReference>
<dbReference type="Gene3D" id="3.30.565.10">
    <property type="entry name" value="Histidine kinase-like ATPase, C-terminal domain"/>
    <property type="match status" value="1"/>
</dbReference>
<evidence type="ECO:0000313" key="16">
    <source>
        <dbReference type="EMBL" id="MBA8793173.1"/>
    </source>
</evidence>
<feature type="transmembrane region" description="Helical" evidence="11">
    <location>
        <begin position="43"/>
        <end position="61"/>
    </location>
</feature>
<dbReference type="InterPro" id="IPR035965">
    <property type="entry name" value="PAS-like_dom_sf"/>
</dbReference>
<evidence type="ECO:0000259" key="12">
    <source>
        <dbReference type="PROSITE" id="PS50109"/>
    </source>
</evidence>
<evidence type="ECO:0000313" key="17">
    <source>
        <dbReference type="Proteomes" id="UP000523079"/>
    </source>
</evidence>
<dbReference type="SUPFAM" id="SSF55874">
    <property type="entry name" value="ATPase domain of HSP90 chaperone/DNA topoisomerase II/histidine kinase"/>
    <property type="match status" value="1"/>
</dbReference>
<dbReference type="InterPro" id="IPR005467">
    <property type="entry name" value="His_kinase_dom"/>
</dbReference>
<reference evidence="16 17" key="1">
    <citation type="submission" date="2020-07" db="EMBL/GenBank/DDBJ databases">
        <title>Sequencing the genomes of 1000 actinobacteria strains.</title>
        <authorList>
            <person name="Klenk H.-P."/>
        </authorList>
    </citation>
    <scope>NUCLEOTIDE SEQUENCE [LARGE SCALE GENOMIC DNA]</scope>
    <source>
        <strain evidence="16 17">DSM 100723</strain>
    </source>
</reference>
<feature type="transmembrane region" description="Helical" evidence="11">
    <location>
        <begin position="73"/>
        <end position="91"/>
    </location>
</feature>
<keyword evidence="5 10" id="KW-0597">Phosphoprotein</keyword>
<dbReference type="Pfam" id="PF00512">
    <property type="entry name" value="HisKA"/>
    <property type="match status" value="1"/>
</dbReference>
<comment type="catalytic activity">
    <reaction evidence="1">
        <text>ATP + protein L-histidine = ADP + protein N-phospho-L-histidine.</text>
        <dbReference type="EC" id="2.7.13.3"/>
    </reaction>
</comment>
<feature type="domain" description="Response regulatory" evidence="13">
    <location>
        <begin position="704"/>
        <end position="818"/>
    </location>
</feature>
<dbReference type="Pfam" id="PF00072">
    <property type="entry name" value="Response_reg"/>
    <property type="match status" value="2"/>
</dbReference>
<dbReference type="Gene3D" id="1.10.287.130">
    <property type="match status" value="1"/>
</dbReference>
<feature type="domain" description="PAS" evidence="14">
    <location>
        <begin position="341"/>
        <end position="393"/>
    </location>
</feature>
<dbReference type="FunFam" id="3.30.565.10:FF:000006">
    <property type="entry name" value="Sensor histidine kinase WalK"/>
    <property type="match status" value="1"/>
</dbReference>
<protein>
    <recommendedName>
        <fullName evidence="4">histidine kinase</fullName>
        <ecNumber evidence="4">2.7.13.3</ecNumber>
    </recommendedName>
</protein>
<dbReference type="SMART" id="SM00388">
    <property type="entry name" value="HisKA"/>
    <property type="match status" value="1"/>
</dbReference>
<evidence type="ECO:0000256" key="2">
    <source>
        <dbReference type="ARBA" id="ARBA00001968"/>
    </source>
</evidence>
<evidence type="ECO:0000256" key="3">
    <source>
        <dbReference type="ARBA" id="ARBA00004236"/>
    </source>
</evidence>
<evidence type="ECO:0000256" key="5">
    <source>
        <dbReference type="ARBA" id="ARBA00022553"/>
    </source>
</evidence>
<dbReference type="AlphaFoldDB" id="A0A7W3IQ47"/>
<dbReference type="GO" id="GO:0009927">
    <property type="term" value="F:histidine phosphotransfer kinase activity"/>
    <property type="evidence" value="ECO:0007669"/>
    <property type="project" value="TreeGrafter"/>
</dbReference>
<accession>A0A7W3IQ47</accession>
<keyword evidence="17" id="KW-1185">Reference proteome</keyword>
<dbReference type="Proteomes" id="UP000523079">
    <property type="component" value="Unassembled WGS sequence"/>
</dbReference>
<feature type="transmembrane region" description="Helical" evidence="11">
    <location>
        <begin position="265"/>
        <end position="288"/>
    </location>
</feature>
<dbReference type="SUPFAM" id="SSF55785">
    <property type="entry name" value="PYP-like sensor domain (PAS domain)"/>
    <property type="match status" value="1"/>
</dbReference>
<dbReference type="PROSITE" id="PS50109">
    <property type="entry name" value="HIS_KIN"/>
    <property type="match status" value="1"/>
</dbReference>
<feature type="domain" description="Response regulatory" evidence="13">
    <location>
        <begin position="826"/>
        <end position="942"/>
    </location>
</feature>
<keyword evidence="8" id="KW-0902">Two-component regulatory system</keyword>
<evidence type="ECO:0000256" key="7">
    <source>
        <dbReference type="ARBA" id="ARBA00022777"/>
    </source>
</evidence>
<dbReference type="CDD" id="cd00156">
    <property type="entry name" value="REC"/>
    <property type="match status" value="1"/>
</dbReference>
<keyword evidence="6" id="KW-0808">Transferase</keyword>
<dbReference type="InterPro" id="IPR001789">
    <property type="entry name" value="Sig_transdc_resp-reg_receiver"/>
</dbReference>
<dbReference type="SUPFAM" id="SSF52172">
    <property type="entry name" value="CheY-like"/>
    <property type="match status" value="2"/>
</dbReference>
<evidence type="ECO:0000259" key="14">
    <source>
        <dbReference type="PROSITE" id="PS50112"/>
    </source>
</evidence>
<evidence type="ECO:0000256" key="1">
    <source>
        <dbReference type="ARBA" id="ARBA00000085"/>
    </source>
</evidence>
<dbReference type="Gene3D" id="3.40.50.2300">
    <property type="match status" value="2"/>
</dbReference>
<dbReference type="InterPro" id="IPR011006">
    <property type="entry name" value="CheY-like_superfamily"/>
</dbReference>
<feature type="domain" description="PAC" evidence="15">
    <location>
        <begin position="420"/>
        <end position="471"/>
    </location>
</feature>
<dbReference type="GO" id="GO:0006355">
    <property type="term" value="P:regulation of DNA-templated transcription"/>
    <property type="evidence" value="ECO:0007669"/>
    <property type="project" value="InterPro"/>
</dbReference>
<gene>
    <name evidence="16" type="ORF">FHX74_000767</name>
</gene>
<dbReference type="GO" id="GO:0000155">
    <property type="term" value="F:phosphorelay sensor kinase activity"/>
    <property type="evidence" value="ECO:0007669"/>
    <property type="project" value="InterPro"/>
</dbReference>
<feature type="transmembrane region" description="Helical" evidence="11">
    <location>
        <begin position="103"/>
        <end position="124"/>
    </location>
</feature>
<feature type="transmembrane region" description="Helical" evidence="11">
    <location>
        <begin position="300"/>
        <end position="318"/>
    </location>
</feature>
<keyword evidence="11" id="KW-0812">Transmembrane</keyword>
<keyword evidence="9 11" id="KW-0472">Membrane</keyword>
<dbReference type="InterPro" id="IPR001610">
    <property type="entry name" value="PAC"/>
</dbReference>
<dbReference type="NCBIfam" id="TIGR00229">
    <property type="entry name" value="sensory_box"/>
    <property type="match status" value="1"/>
</dbReference>
<dbReference type="GO" id="GO:0005886">
    <property type="term" value="C:plasma membrane"/>
    <property type="evidence" value="ECO:0007669"/>
    <property type="project" value="UniProtKB-SubCell"/>
</dbReference>
<dbReference type="InterPro" id="IPR036890">
    <property type="entry name" value="HATPase_C_sf"/>
</dbReference>
<dbReference type="Pfam" id="PF00989">
    <property type="entry name" value="PAS"/>
    <property type="match status" value="1"/>
</dbReference>
<evidence type="ECO:0000256" key="9">
    <source>
        <dbReference type="ARBA" id="ARBA00023136"/>
    </source>
</evidence>
<dbReference type="Pfam" id="PF02518">
    <property type="entry name" value="HATPase_c"/>
    <property type="match status" value="1"/>
</dbReference>
<comment type="cofactor">
    <cofactor evidence="2">
        <name>a divalent metal cation</name>
        <dbReference type="ChEBI" id="CHEBI:60240"/>
    </cofactor>
</comment>
<dbReference type="SMART" id="SM00387">
    <property type="entry name" value="HATPase_c"/>
    <property type="match status" value="1"/>
</dbReference>
<evidence type="ECO:0000256" key="6">
    <source>
        <dbReference type="ARBA" id="ARBA00022679"/>
    </source>
</evidence>
<dbReference type="InterPro" id="IPR003661">
    <property type="entry name" value="HisK_dim/P_dom"/>
</dbReference>
<evidence type="ECO:0000259" key="13">
    <source>
        <dbReference type="PROSITE" id="PS50110"/>
    </source>
</evidence>
<dbReference type="SMART" id="SM00448">
    <property type="entry name" value="REC"/>
    <property type="match status" value="2"/>
</dbReference>
<dbReference type="SMART" id="SM00086">
    <property type="entry name" value="PAC"/>
    <property type="match status" value="1"/>
</dbReference>
<evidence type="ECO:0000256" key="8">
    <source>
        <dbReference type="ARBA" id="ARBA00023012"/>
    </source>
</evidence>
<evidence type="ECO:0000256" key="11">
    <source>
        <dbReference type="SAM" id="Phobius"/>
    </source>
</evidence>
<dbReference type="EC" id="2.7.13.3" evidence="4"/>
<dbReference type="EMBL" id="JACGWT010000001">
    <property type="protein sequence ID" value="MBA8793173.1"/>
    <property type="molecule type" value="Genomic_DNA"/>
</dbReference>
<dbReference type="PROSITE" id="PS50112">
    <property type="entry name" value="PAS"/>
    <property type="match status" value="1"/>
</dbReference>
<dbReference type="FunFam" id="1.10.287.130:FF:000001">
    <property type="entry name" value="Two-component sensor histidine kinase"/>
    <property type="match status" value="1"/>
</dbReference>
<dbReference type="Gene3D" id="3.30.450.20">
    <property type="entry name" value="PAS domain"/>
    <property type="match status" value="1"/>
</dbReference>
<dbReference type="PROSITE" id="PS50110">
    <property type="entry name" value="RESPONSE_REGULATORY"/>
    <property type="match status" value="2"/>
</dbReference>
<dbReference type="RefSeq" id="WP_182558711.1">
    <property type="nucleotide sequence ID" value="NZ_JACGWT010000001.1"/>
</dbReference>
<dbReference type="PROSITE" id="PS50113">
    <property type="entry name" value="PAC"/>
    <property type="match status" value="1"/>
</dbReference>
<name>A0A7W3IQ47_9ACTN</name>
<feature type="modified residue" description="4-aspartylphosphate" evidence="10">
    <location>
        <position position="875"/>
    </location>
</feature>
<proteinExistence type="predicted"/>
<feature type="transmembrane region" description="Helical" evidence="11">
    <location>
        <begin position="12"/>
        <end position="31"/>
    </location>
</feature>
<dbReference type="CDD" id="cd16922">
    <property type="entry name" value="HATPase_EvgS-ArcB-TorS-like"/>
    <property type="match status" value="1"/>
</dbReference>
<dbReference type="GO" id="GO:0005509">
    <property type="term" value="F:calcium ion binding"/>
    <property type="evidence" value="ECO:0007669"/>
    <property type="project" value="UniProtKB-ARBA"/>
</dbReference>
<dbReference type="PANTHER" id="PTHR43047:SF72">
    <property type="entry name" value="OSMOSENSING HISTIDINE PROTEIN KINASE SLN1"/>
    <property type="match status" value="1"/>
</dbReference>
<sequence length="963" mass="103023">MAQTLSARRNHGFLYLCIVVAFVLASLLITLSSGLPFTVRRTVSDLGLIVAGLFAAVSGAFRVRSTHGHRRRTWILMASGGLSAMAGNIWVFEAHLNNRPEPAGSNVFFAIAVILAIALVISFPSVPRRGLDLVRILFDGLVIGASLLSIVGVTVVPQLLAAPEADSGASTASLVLVVIEVILCTLAAMLVLRGNRADRTVLLLVSAGGFCYSVTDLIRASLAANNDFAFGGPLDVGWMAGYAALGLAARYAVGDDARTSEAAATPPLVSSSVVFGAFLIAAFCRVAFLDPSNNSLLTSIVWVIVLLAVTLRQGLLIADNESLRRDLEARVRERTSQLEDLTRRSETMLTSVGDGIYGVDPDGVITFVNPSAASMLGQSSSALIGQRAHDLFHAPQPDGTPFPYESCYIAEAVRHGATTNSEEDSYLGPHGEPFPVEVTASPLISNNRVEGAVVVFRDMTQRREVDKMKSEFVSVVSHELRTPLTSIRGSLGLLSAGALGELTAPAKRMVKIALDSSERLTRLINDILDIERIESGTMPMQMDRHVVADLLRTATDQVQALASEAGVRLVIGSDDGVVWADGDRVVQTLVNLLGNAIKFSDAHSVVELETSAEGDFVTFHVRDQGRGIPADKLDRVFRRFEQVDSSDAREKGGSGLGLAISRSIVERHGGEIWVDSQVGVGTQFSFTIPRLAPAVADEAVEGPTIIVCDDDPATVQVFCAMLQKNGYRAIGVENGRQAIELASEQLPAAVLVDLLMAGTSGSEVISALRDNPRTRDIPLVVVSGLEPGGDLDLAGRTDEWLTKPVDEERLIRALGRAIAEHQISGRVLLVEDDEALASVLTTLLERRGLVVDHARDRRQALRMVEGARPGVLILDLHLPDGNGAELVDAMRDDQRLTDLPVVVYSADDVPAGERDHLRLGTTIFLTKGRANPELLEHRVLELIELALESGSEPASRATVGSAS</sequence>
<dbReference type="InterPro" id="IPR000700">
    <property type="entry name" value="PAS-assoc_C"/>
</dbReference>
<evidence type="ECO:0000256" key="10">
    <source>
        <dbReference type="PROSITE-ProRule" id="PRU00169"/>
    </source>
</evidence>
<feature type="modified residue" description="4-aspartylphosphate" evidence="10">
    <location>
        <position position="753"/>
    </location>
</feature>
<dbReference type="PRINTS" id="PR00344">
    <property type="entry name" value="BCTRLSENSOR"/>
</dbReference>
<evidence type="ECO:0000256" key="4">
    <source>
        <dbReference type="ARBA" id="ARBA00012438"/>
    </source>
</evidence>
<comment type="caution">
    <text evidence="16">The sequence shown here is derived from an EMBL/GenBank/DDBJ whole genome shotgun (WGS) entry which is preliminary data.</text>
</comment>
<dbReference type="CDD" id="cd00130">
    <property type="entry name" value="PAS"/>
    <property type="match status" value="1"/>
</dbReference>
<dbReference type="CDD" id="cd00082">
    <property type="entry name" value="HisKA"/>
    <property type="match status" value="1"/>
</dbReference>
<evidence type="ECO:0000259" key="15">
    <source>
        <dbReference type="PROSITE" id="PS50113"/>
    </source>
</evidence>
<keyword evidence="7" id="KW-0418">Kinase</keyword>
<dbReference type="InterPro" id="IPR004358">
    <property type="entry name" value="Sig_transdc_His_kin-like_C"/>
</dbReference>
<feature type="domain" description="Histidine kinase" evidence="12">
    <location>
        <begin position="475"/>
        <end position="692"/>
    </location>
</feature>
<feature type="transmembrane region" description="Helical" evidence="11">
    <location>
        <begin position="201"/>
        <end position="224"/>
    </location>
</feature>
<dbReference type="PANTHER" id="PTHR43047">
    <property type="entry name" value="TWO-COMPONENT HISTIDINE PROTEIN KINASE"/>
    <property type="match status" value="1"/>
</dbReference>
<feature type="transmembrane region" description="Helical" evidence="11">
    <location>
        <begin position="136"/>
        <end position="160"/>
    </location>
</feature>
<dbReference type="InterPro" id="IPR013767">
    <property type="entry name" value="PAS_fold"/>
</dbReference>
<feature type="transmembrane region" description="Helical" evidence="11">
    <location>
        <begin position="172"/>
        <end position="192"/>
    </location>
</feature>
<dbReference type="InterPro" id="IPR036097">
    <property type="entry name" value="HisK_dim/P_sf"/>
</dbReference>
<keyword evidence="11" id="KW-1133">Transmembrane helix</keyword>
<organism evidence="16 17">
    <name type="scientific">Microlunatus kandeliicorticis</name>
    <dbReference type="NCBI Taxonomy" id="1759536"/>
    <lineage>
        <taxon>Bacteria</taxon>
        <taxon>Bacillati</taxon>
        <taxon>Actinomycetota</taxon>
        <taxon>Actinomycetes</taxon>
        <taxon>Propionibacteriales</taxon>
        <taxon>Propionibacteriaceae</taxon>
        <taxon>Microlunatus</taxon>
    </lineage>
</organism>
<dbReference type="InterPro" id="IPR003594">
    <property type="entry name" value="HATPase_dom"/>
</dbReference>